<name>A0A2X1S8H0_MYCXE</name>
<dbReference type="InterPro" id="IPR014748">
    <property type="entry name" value="Enoyl-CoA_hydra_C"/>
</dbReference>
<dbReference type="EMBL" id="AP022314">
    <property type="protein sequence ID" value="BBU21142.1"/>
    <property type="molecule type" value="Genomic_DNA"/>
</dbReference>
<dbReference type="GO" id="GO:0003824">
    <property type="term" value="F:catalytic activity"/>
    <property type="evidence" value="ECO:0007669"/>
    <property type="project" value="UniProtKB-ARBA"/>
</dbReference>
<sequence length="100" mass="10916">MAILAEKIPAATAFEWGMISHVVDDESYDTELATVVQALASGPTMSYGWLKRALSEATLSALPTVSRLEVEGQTALTRTADFLEGVRAFVKRRSPKFQGR</sequence>
<dbReference type="Gene3D" id="1.10.12.10">
    <property type="entry name" value="Lyase 2-enoyl-coa Hydratase, Chain A, domain 2"/>
    <property type="match status" value="1"/>
</dbReference>
<reference evidence="2 3" key="1">
    <citation type="submission" date="2019-12" db="EMBL/GenBank/DDBJ databases">
        <title>Complete genome sequence of Mycolicibacterium xenopi str. JCM15661T.</title>
        <authorList>
            <person name="Yoshida M."/>
            <person name="Fukano H."/>
            <person name="Asakura T."/>
            <person name="Hoshino Y."/>
        </authorList>
    </citation>
    <scope>NUCLEOTIDE SEQUENCE [LARGE SCALE GENOMIC DNA]</scope>
    <source>
        <strain evidence="2 3">JCM 15661T</strain>
    </source>
</reference>
<dbReference type="SUPFAM" id="SSF52096">
    <property type="entry name" value="ClpP/crotonase"/>
    <property type="match status" value="1"/>
</dbReference>
<evidence type="ECO:0000256" key="1">
    <source>
        <dbReference type="ARBA" id="ARBA00005254"/>
    </source>
</evidence>
<dbReference type="PANTHER" id="PTHR43459:SF1">
    <property type="entry name" value="EG:BACN32G11.4 PROTEIN"/>
    <property type="match status" value="1"/>
</dbReference>
<accession>A0A2X1S8H0</accession>
<proteinExistence type="inferred from homology"/>
<dbReference type="Proteomes" id="UP000464624">
    <property type="component" value="Chromosome"/>
</dbReference>
<evidence type="ECO:0000313" key="3">
    <source>
        <dbReference type="Proteomes" id="UP000464624"/>
    </source>
</evidence>
<gene>
    <name evidence="2" type="ORF">MYXE_09310</name>
</gene>
<dbReference type="InterPro" id="IPR029045">
    <property type="entry name" value="ClpP/crotonase-like_dom_sf"/>
</dbReference>
<comment type="similarity">
    <text evidence="1">Belongs to the enoyl-CoA hydratase/isomerase family.</text>
</comment>
<dbReference type="KEGG" id="mxe:MYXE_09310"/>
<protein>
    <submittedName>
        <fullName evidence="2">Uncharacterized protein</fullName>
    </submittedName>
</protein>
<organism evidence="2 3">
    <name type="scientific">Mycobacterium xenopi</name>
    <dbReference type="NCBI Taxonomy" id="1789"/>
    <lineage>
        <taxon>Bacteria</taxon>
        <taxon>Bacillati</taxon>
        <taxon>Actinomycetota</taxon>
        <taxon>Actinomycetes</taxon>
        <taxon>Mycobacteriales</taxon>
        <taxon>Mycobacteriaceae</taxon>
        <taxon>Mycobacterium</taxon>
    </lineage>
</organism>
<dbReference type="InterPro" id="IPR001753">
    <property type="entry name" value="Enoyl-CoA_hydra/iso"/>
</dbReference>
<dbReference type="RefSeq" id="WP_112649982.1">
    <property type="nucleotide sequence ID" value="NZ_AP022314.1"/>
</dbReference>
<dbReference type="PANTHER" id="PTHR43459">
    <property type="entry name" value="ENOYL-COA HYDRATASE"/>
    <property type="match status" value="1"/>
</dbReference>
<dbReference type="Pfam" id="PF00378">
    <property type="entry name" value="ECH_1"/>
    <property type="match status" value="1"/>
</dbReference>
<dbReference type="AlphaFoldDB" id="A0A2X1S8H0"/>
<evidence type="ECO:0000313" key="2">
    <source>
        <dbReference type="EMBL" id="BBU21142.1"/>
    </source>
</evidence>